<dbReference type="PANTHER" id="PTHR43283">
    <property type="entry name" value="BETA-LACTAMASE-RELATED"/>
    <property type="match status" value="1"/>
</dbReference>
<dbReference type="SUPFAM" id="SSF56601">
    <property type="entry name" value="beta-lactamase/transpeptidase-like"/>
    <property type="match status" value="1"/>
</dbReference>
<dbReference type="Pfam" id="PF00144">
    <property type="entry name" value="Beta-lactamase"/>
    <property type="match status" value="1"/>
</dbReference>
<gene>
    <name evidence="2" type="ORF">SAMN04489723_104200</name>
</gene>
<evidence type="ECO:0000259" key="1">
    <source>
        <dbReference type="Pfam" id="PF00144"/>
    </source>
</evidence>
<organism evidence="2 3">
    <name type="scientific">Algoriphagus aquimarinus</name>
    <dbReference type="NCBI Taxonomy" id="237018"/>
    <lineage>
        <taxon>Bacteria</taxon>
        <taxon>Pseudomonadati</taxon>
        <taxon>Bacteroidota</taxon>
        <taxon>Cytophagia</taxon>
        <taxon>Cytophagales</taxon>
        <taxon>Cyclobacteriaceae</taxon>
        <taxon>Algoriphagus</taxon>
    </lineage>
</organism>
<dbReference type="EMBL" id="FOKK01000004">
    <property type="protein sequence ID" value="SFB10093.1"/>
    <property type="molecule type" value="Genomic_DNA"/>
</dbReference>
<dbReference type="PANTHER" id="PTHR43283:SF3">
    <property type="entry name" value="BETA-LACTAMASE FAMILY PROTEIN (AFU_ORTHOLOGUE AFUA_5G07500)"/>
    <property type="match status" value="1"/>
</dbReference>
<dbReference type="STRING" id="237018.SAMN04489723_104200"/>
<dbReference type="Proteomes" id="UP000198790">
    <property type="component" value="Unassembled WGS sequence"/>
</dbReference>
<evidence type="ECO:0000313" key="3">
    <source>
        <dbReference type="Proteomes" id="UP000198790"/>
    </source>
</evidence>
<dbReference type="InterPro" id="IPR001466">
    <property type="entry name" value="Beta-lactam-related"/>
</dbReference>
<reference evidence="2 3" key="1">
    <citation type="submission" date="2016-10" db="EMBL/GenBank/DDBJ databases">
        <authorList>
            <person name="de Groot N.N."/>
        </authorList>
    </citation>
    <scope>NUCLEOTIDE SEQUENCE [LARGE SCALE GENOMIC DNA]</scope>
    <source>
        <strain evidence="2 3">DSM 23399</strain>
    </source>
</reference>
<dbReference type="Gene3D" id="3.40.710.10">
    <property type="entry name" value="DD-peptidase/beta-lactamase superfamily"/>
    <property type="match status" value="1"/>
</dbReference>
<sequence>MKSSLRKVDCYEPITPNGNDELACEIPYGFRKSNSKHMKQLFLYAFAILVFSSSCQEKEKSSPTFLVDDQVRARIDSTLSSFVESGNIAGVSALIFEKDQEVYYNAFGYADRENQVKMERNTIVQIYSMTKPITGTALMTLYEKGKFQLDDPLAKHAPEFAGMMVYDGVDENGNIKLVAADRPVTIRDITRHTAGFPNRADIPGLSDILAEKDPRSIEIDLTEMARRIGEVPLWFQPGTQWEYGQSVDVQAFLVERISGIPYKEYVQTHVLDPLKMSKTRYFVPEADRIKMSASYRRTGEGQLEQMPNEEAHRFNINEWPLSPGGFGFTSTLDDYMTFARMLVHKGEFGGATILKPETVQLMSSNQLPDSVTERSWLPSKGNVGFGIDFAVRVAPPASADEMNGTVGELFWDGAASTLFWVDPVNEITAVLFVQLFPYDQIKLHKKFKDAVYGKYKPAESK</sequence>
<dbReference type="AlphaFoldDB" id="A0A1I0YD30"/>
<name>A0A1I0YD30_9BACT</name>
<protein>
    <submittedName>
        <fullName evidence="2">CubicO group peptidase, beta-lactamase class C family</fullName>
    </submittedName>
</protein>
<feature type="domain" description="Beta-lactamase-related" evidence="1">
    <location>
        <begin position="76"/>
        <end position="438"/>
    </location>
</feature>
<accession>A0A1I0YD30</accession>
<evidence type="ECO:0000313" key="2">
    <source>
        <dbReference type="EMBL" id="SFB10093.1"/>
    </source>
</evidence>
<dbReference type="InterPro" id="IPR050789">
    <property type="entry name" value="Diverse_Enzym_Activities"/>
</dbReference>
<dbReference type="InterPro" id="IPR012338">
    <property type="entry name" value="Beta-lactam/transpept-like"/>
</dbReference>
<keyword evidence="3" id="KW-1185">Reference proteome</keyword>
<proteinExistence type="predicted"/>